<dbReference type="OrthoDB" id="7474955at2"/>
<dbReference type="RefSeq" id="WP_135088400.1">
    <property type="nucleotide sequence ID" value="NZ_SPDV01000032.1"/>
</dbReference>
<proteinExistence type="predicted"/>
<organism evidence="2 3">
    <name type="scientific">Sphingomonas parva</name>
    <dbReference type="NCBI Taxonomy" id="2555898"/>
    <lineage>
        <taxon>Bacteria</taxon>
        <taxon>Pseudomonadati</taxon>
        <taxon>Pseudomonadota</taxon>
        <taxon>Alphaproteobacteria</taxon>
        <taxon>Sphingomonadales</taxon>
        <taxon>Sphingomonadaceae</taxon>
        <taxon>Sphingomonas</taxon>
    </lineage>
</organism>
<dbReference type="EMBL" id="SPDV01000032">
    <property type="protein sequence ID" value="TFI57381.1"/>
    <property type="molecule type" value="Genomic_DNA"/>
</dbReference>
<feature type="signal peptide" evidence="1">
    <location>
        <begin position="1"/>
        <end position="19"/>
    </location>
</feature>
<reference evidence="2 3" key="1">
    <citation type="submission" date="2019-03" db="EMBL/GenBank/DDBJ databases">
        <title>Genome sequence of Sphingomonas sp. 17J27-24.</title>
        <authorList>
            <person name="Kim M."/>
            <person name="Maeng S."/>
            <person name="Sathiyaraj S."/>
        </authorList>
    </citation>
    <scope>NUCLEOTIDE SEQUENCE [LARGE SCALE GENOMIC DNA]</scope>
    <source>
        <strain evidence="2 3">17J27-24</strain>
    </source>
</reference>
<accession>A0A4Y8ZN12</accession>
<dbReference type="AlphaFoldDB" id="A0A4Y8ZN12"/>
<protein>
    <submittedName>
        <fullName evidence="2">Uncharacterized protein</fullName>
    </submittedName>
</protein>
<keyword evidence="3" id="KW-1185">Reference proteome</keyword>
<name>A0A4Y8ZN12_9SPHN</name>
<gene>
    <name evidence="2" type="ORF">E2493_15465</name>
</gene>
<dbReference type="Proteomes" id="UP000298213">
    <property type="component" value="Unassembled WGS sequence"/>
</dbReference>
<comment type="caution">
    <text evidence="2">The sequence shown here is derived from an EMBL/GenBank/DDBJ whole genome shotgun (WGS) entry which is preliminary data.</text>
</comment>
<evidence type="ECO:0000256" key="1">
    <source>
        <dbReference type="SAM" id="SignalP"/>
    </source>
</evidence>
<evidence type="ECO:0000313" key="3">
    <source>
        <dbReference type="Proteomes" id="UP000298213"/>
    </source>
</evidence>
<sequence>MISITLVTTLALAAAAPSAAPSAQARKVYGACIQKVIKAKTADKLSGDAFTAAVKSTCANEEAAFVKSLVDYDVASGLKRADAEEGARLQVEDYLINASDTYATYADPK</sequence>
<feature type="chain" id="PRO_5021264595" evidence="1">
    <location>
        <begin position="20"/>
        <end position="109"/>
    </location>
</feature>
<keyword evidence="1" id="KW-0732">Signal</keyword>
<evidence type="ECO:0000313" key="2">
    <source>
        <dbReference type="EMBL" id="TFI57381.1"/>
    </source>
</evidence>